<organism evidence="8 9">
    <name type="scientific">Paraburkholderia silvatlantica</name>
    <dbReference type="NCBI Taxonomy" id="321895"/>
    <lineage>
        <taxon>Bacteria</taxon>
        <taxon>Pseudomonadati</taxon>
        <taxon>Pseudomonadota</taxon>
        <taxon>Betaproteobacteria</taxon>
        <taxon>Burkholderiales</taxon>
        <taxon>Burkholderiaceae</taxon>
        <taxon>Paraburkholderia</taxon>
    </lineage>
</organism>
<reference evidence="8 9" key="1">
    <citation type="submission" date="2020-08" db="EMBL/GenBank/DDBJ databases">
        <title>Genomic Encyclopedia of Type Strains, Phase IV (KMG-V): Genome sequencing to study the core and pangenomes of soil and plant-associated prokaryotes.</title>
        <authorList>
            <person name="Whitman W."/>
        </authorList>
    </citation>
    <scope>NUCLEOTIDE SEQUENCE [LARGE SCALE GENOMIC DNA]</scope>
    <source>
        <strain evidence="8 9">SRMrh-85</strain>
    </source>
</reference>
<dbReference type="EMBL" id="JACHVZ010000002">
    <property type="protein sequence ID" value="MBB2926054.1"/>
    <property type="molecule type" value="Genomic_DNA"/>
</dbReference>
<comment type="subcellular location">
    <subcellularLocation>
        <location evidence="1">Cell membrane</location>
        <topology evidence="1">Multi-pass membrane protein</topology>
    </subcellularLocation>
</comment>
<dbReference type="PANTHER" id="PTHR30151:SF0">
    <property type="entry name" value="ABC TRANSPORTER PERMEASE PROTEIN MJ0413-RELATED"/>
    <property type="match status" value="1"/>
</dbReference>
<comment type="caution">
    <text evidence="8">The sequence shown here is derived from an EMBL/GenBank/DDBJ whole genome shotgun (WGS) entry which is preliminary data.</text>
</comment>
<dbReference type="Gene3D" id="1.10.3720.10">
    <property type="entry name" value="MetI-like"/>
    <property type="match status" value="1"/>
</dbReference>
<dbReference type="SUPFAM" id="SSF161098">
    <property type="entry name" value="MetI-like"/>
    <property type="match status" value="1"/>
</dbReference>
<keyword evidence="3" id="KW-1003">Cell membrane</keyword>
<evidence type="ECO:0000256" key="4">
    <source>
        <dbReference type="ARBA" id="ARBA00022692"/>
    </source>
</evidence>
<gene>
    <name evidence="8" type="ORF">FHX59_000461</name>
</gene>
<keyword evidence="5" id="KW-1133">Transmembrane helix</keyword>
<keyword evidence="6" id="KW-0472">Membrane</keyword>
<dbReference type="CDD" id="cd06261">
    <property type="entry name" value="TM_PBP2"/>
    <property type="match status" value="1"/>
</dbReference>
<sequence length="193" mass="21142">MGFEAGAMSLSQLSARRLGGAGTRRRRPGLSDRARLALAARVFVSRYPPGTARRRRIPHHRERGVRWFGIGEWPKAILIRVGTLPVIIIGAMSGVKSTPPLCIEVARTLGASSAQIFRKVVLPSAMLKIFTAMRVGIGVAWIFPGTRPVVLSARPGRVALDVPIELERPRTPQVAFEPQFLDLKKRAMGILAH</sequence>
<dbReference type="InterPro" id="IPR035906">
    <property type="entry name" value="MetI-like_sf"/>
</dbReference>
<evidence type="ECO:0000259" key="7">
    <source>
        <dbReference type="Pfam" id="PF00528"/>
    </source>
</evidence>
<evidence type="ECO:0000256" key="2">
    <source>
        <dbReference type="ARBA" id="ARBA00022448"/>
    </source>
</evidence>
<evidence type="ECO:0000256" key="1">
    <source>
        <dbReference type="ARBA" id="ARBA00004651"/>
    </source>
</evidence>
<evidence type="ECO:0000256" key="3">
    <source>
        <dbReference type="ARBA" id="ARBA00022475"/>
    </source>
</evidence>
<proteinExistence type="predicted"/>
<keyword evidence="2" id="KW-0813">Transport</keyword>
<keyword evidence="9" id="KW-1185">Reference proteome</keyword>
<dbReference type="Proteomes" id="UP000533533">
    <property type="component" value="Unassembled WGS sequence"/>
</dbReference>
<accession>A0ABR6FHK7</accession>
<evidence type="ECO:0000313" key="9">
    <source>
        <dbReference type="Proteomes" id="UP000533533"/>
    </source>
</evidence>
<dbReference type="InterPro" id="IPR000515">
    <property type="entry name" value="MetI-like"/>
</dbReference>
<keyword evidence="4" id="KW-0812">Transmembrane</keyword>
<name>A0ABR6FHK7_9BURK</name>
<dbReference type="Pfam" id="PF00528">
    <property type="entry name" value="BPD_transp_1"/>
    <property type="match status" value="1"/>
</dbReference>
<feature type="domain" description="ABC transmembrane type-1" evidence="7">
    <location>
        <begin position="66"/>
        <end position="142"/>
    </location>
</feature>
<protein>
    <recommendedName>
        <fullName evidence="7">ABC transmembrane type-1 domain-containing protein</fullName>
    </recommendedName>
</protein>
<evidence type="ECO:0000313" key="8">
    <source>
        <dbReference type="EMBL" id="MBB2926054.1"/>
    </source>
</evidence>
<dbReference type="PANTHER" id="PTHR30151">
    <property type="entry name" value="ALKANE SULFONATE ABC TRANSPORTER-RELATED, MEMBRANE SUBUNIT"/>
    <property type="match status" value="1"/>
</dbReference>
<dbReference type="RefSeq" id="WP_243413408.1">
    <property type="nucleotide sequence ID" value="NZ_JACHVZ010000002.1"/>
</dbReference>
<evidence type="ECO:0000256" key="5">
    <source>
        <dbReference type="ARBA" id="ARBA00022989"/>
    </source>
</evidence>
<evidence type="ECO:0000256" key="6">
    <source>
        <dbReference type="ARBA" id="ARBA00023136"/>
    </source>
</evidence>